<feature type="domain" description="Flagellar basal-body/hook protein C-terminal" evidence="9">
    <location>
        <begin position="93"/>
        <end position="136"/>
    </location>
</feature>
<dbReference type="Proteomes" id="UP000245461">
    <property type="component" value="Unassembled WGS sequence"/>
</dbReference>
<dbReference type="InterPro" id="IPR010930">
    <property type="entry name" value="Flg_bb/hook_C_dom"/>
</dbReference>
<gene>
    <name evidence="10" type="primary">flgC</name>
    <name evidence="10" type="ORF">DKG74_18255</name>
</gene>
<reference evidence="10 11" key="1">
    <citation type="submission" date="2018-05" db="EMBL/GenBank/DDBJ databases">
        <title>Zavarzinia sp. HR-AS.</title>
        <authorList>
            <person name="Lee Y."/>
            <person name="Jeon C.O."/>
        </authorList>
    </citation>
    <scope>NUCLEOTIDE SEQUENCE [LARGE SCALE GENOMIC DNA]</scope>
    <source>
        <strain evidence="10 11">HR-AS</strain>
    </source>
</reference>
<evidence type="ECO:0000259" key="9">
    <source>
        <dbReference type="Pfam" id="PF06429"/>
    </source>
</evidence>
<evidence type="ECO:0000313" key="10">
    <source>
        <dbReference type="EMBL" id="PWR18572.1"/>
    </source>
</evidence>
<dbReference type="Pfam" id="PF06429">
    <property type="entry name" value="Flg_bbr_C"/>
    <property type="match status" value="1"/>
</dbReference>
<protein>
    <recommendedName>
        <fullName evidence="3 6">Flagellar basal-body rod protein FlgC</fullName>
    </recommendedName>
</protein>
<dbReference type="OrthoDB" id="9813951at2"/>
<evidence type="ECO:0000256" key="3">
    <source>
        <dbReference type="ARBA" id="ARBA00017941"/>
    </source>
</evidence>
<evidence type="ECO:0000256" key="1">
    <source>
        <dbReference type="ARBA" id="ARBA00004117"/>
    </source>
</evidence>
<keyword evidence="10" id="KW-0969">Cilium</keyword>
<evidence type="ECO:0000256" key="7">
    <source>
        <dbReference type="SAM" id="MobiDB-lite"/>
    </source>
</evidence>
<keyword evidence="4 6" id="KW-0975">Bacterial flagellum</keyword>
<dbReference type="InterPro" id="IPR001444">
    <property type="entry name" value="Flag_bb_rod_N"/>
</dbReference>
<sequence>MSVDDLTRTMMISAAGMRAQSVRMRVIAENMANAETVGMKPGDEPYRRKVVTFASELDKATGAAEVKVKAVTEDQSPFGSRFDPGHPAADGDGYVKTPNVNTLVEVSDMRQAQRTYEANLNVIDSARGMLMRTIDLLRS</sequence>
<dbReference type="PANTHER" id="PTHR30435">
    <property type="entry name" value="FLAGELLAR PROTEIN"/>
    <property type="match status" value="1"/>
</dbReference>
<evidence type="ECO:0000256" key="6">
    <source>
        <dbReference type="RuleBase" id="RU362062"/>
    </source>
</evidence>
<dbReference type="Pfam" id="PF00460">
    <property type="entry name" value="Flg_bb_rod"/>
    <property type="match status" value="1"/>
</dbReference>
<evidence type="ECO:0000256" key="5">
    <source>
        <dbReference type="ARBA" id="ARBA00025933"/>
    </source>
</evidence>
<dbReference type="GO" id="GO:0071978">
    <property type="term" value="P:bacterial-type flagellum-dependent swarming motility"/>
    <property type="evidence" value="ECO:0007669"/>
    <property type="project" value="TreeGrafter"/>
</dbReference>
<feature type="domain" description="Flagellar basal body rod protein N-terminal" evidence="8">
    <location>
        <begin position="14"/>
        <end position="38"/>
    </location>
</feature>
<keyword evidence="11" id="KW-1185">Reference proteome</keyword>
<evidence type="ECO:0000313" key="11">
    <source>
        <dbReference type="Proteomes" id="UP000245461"/>
    </source>
</evidence>
<evidence type="ECO:0000256" key="4">
    <source>
        <dbReference type="ARBA" id="ARBA00023143"/>
    </source>
</evidence>
<proteinExistence type="inferred from homology"/>
<dbReference type="EMBL" id="QGLE01000013">
    <property type="protein sequence ID" value="PWR18572.1"/>
    <property type="molecule type" value="Genomic_DNA"/>
</dbReference>
<keyword evidence="10" id="KW-0966">Cell projection</keyword>
<name>A0A317DVZ4_9PROT</name>
<dbReference type="NCBIfam" id="TIGR01395">
    <property type="entry name" value="FlgC"/>
    <property type="match status" value="1"/>
</dbReference>
<evidence type="ECO:0000259" key="8">
    <source>
        <dbReference type="Pfam" id="PF00460"/>
    </source>
</evidence>
<organism evidence="10 11">
    <name type="scientific">Zavarzinia aquatilis</name>
    <dbReference type="NCBI Taxonomy" id="2211142"/>
    <lineage>
        <taxon>Bacteria</taxon>
        <taxon>Pseudomonadati</taxon>
        <taxon>Pseudomonadota</taxon>
        <taxon>Alphaproteobacteria</taxon>
        <taxon>Rhodospirillales</taxon>
        <taxon>Zavarziniaceae</taxon>
        <taxon>Zavarzinia</taxon>
    </lineage>
</organism>
<dbReference type="AlphaFoldDB" id="A0A317DVZ4"/>
<comment type="subunit">
    <text evidence="5 6">The basal body constitutes a major portion of the flagellar organelle and consists of four rings (L,P,S, and M) mounted on a central rod. The rod consists of about 26 subunits of FlgG in the distal portion, and FlgB, FlgC and FlgF are thought to build up the proximal portion of the rod with about 6 subunits each.</text>
</comment>
<keyword evidence="10" id="KW-0282">Flagellum</keyword>
<dbReference type="InterPro" id="IPR006299">
    <property type="entry name" value="FlgC"/>
</dbReference>
<feature type="region of interest" description="Disordered" evidence="7">
    <location>
        <begin position="75"/>
        <end position="96"/>
    </location>
</feature>
<comment type="subcellular location">
    <subcellularLocation>
        <location evidence="1 6">Bacterial flagellum basal body</location>
    </subcellularLocation>
</comment>
<evidence type="ECO:0000256" key="2">
    <source>
        <dbReference type="ARBA" id="ARBA00009677"/>
    </source>
</evidence>
<accession>A0A317DVZ4</accession>
<comment type="caution">
    <text evidence="10">The sequence shown here is derived from an EMBL/GenBank/DDBJ whole genome shotgun (WGS) entry which is preliminary data.</text>
</comment>
<comment type="similarity">
    <text evidence="2">Belongs to the flagella basal body rod proteins family.</text>
</comment>
<dbReference type="GO" id="GO:0030694">
    <property type="term" value="C:bacterial-type flagellum basal body, rod"/>
    <property type="evidence" value="ECO:0007669"/>
    <property type="project" value="UniProtKB-UniRule"/>
</dbReference>
<dbReference type="RefSeq" id="WP_109907618.1">
    <property type="nucleotide sequence ID" value="NZ_QGLE01000013.1"/>
</dbReference>
<dbReference type="PANTHER" id="PTHR30435:SF2">
    <property type="entry name" value="FLAGELLAR BASAL-BODY ROD PROTEIN FLGC"/>
    <property type="match status" value="1"/>
</dbReference>